<keyword evidence="9" id="KW-1185">Reference proteome</keyword>
<dbReference type="Pfam" id="PF07546">
    <property type="entry name" value="EMI"/>
    <property type="match status" value="1"/>
</dbReference>
<organism evidence="8 9">
    <name type="scientific">Diabrotica balteata</name>
    <name type="common">Banded cucumber beetle</name>
    <dbReference type="NCBI Taxonomy" id="107213"/>
    <lineage>
        <taxon>Eukaryota</taxon>
        <taxon>Metazoa</taxon>
        <taxon>Ecdysozoa</taxon>
        <taxon>Arthropoda</taxon>
        <taxon>Hexapoda</taxon>
        <taxon>Insecta</taxon>
        <taxon>Pterygota</taxon>
        <taxon>Neoptera</taxon>
        <taxon>Endopterygota</taxon>
        <taxon>Coleoptera</taxon>
        <taxon>Polyphaga</taxon>
        <taxon>Cucujiformia</taxon>
        <taxon>Chrysomeloidea</taxon>
        <taxon>Chrysomelidae</taxon>
        <taxon>Galerucinae</taxon>
        <taxon>Diabroticina</taxon>
        <taxon>Diabroticites</taxon>
        <taxon>Diabrotica</taxon>
    </lineage>
</organism>
<dbReference type="InterPro" id="IPR011489">
    <property type="entry name" value="EMI_domain"/>
</dbReference>
<keyword evidence="3" id="KW-1015">Disulfide bond</keyword>
<dbReference type="InterPro" id="IPR042635">
    <property type="entry name" value="MEGF10/SREC1/2-like"/>
</dbReference>
<sequence>MGLQHALSILLLINIFIVHGKLTGDHICLTEKLYLANVTETYLKNIILRNYKWCLNFPPRCSFYTTKQVSAVRVVEKNQTKVVEECCANFVEKDDHCISSCPSCINGICENGHCNCLAGFKGNSCELVCSNGEWGPNCARTCECNSRSCDSINGVCMEQSSSIPTEISKTSTTLSTTVTKLTTVPTLSTVPIVSTLSTVPTKPTVPTIPTVPTTVSTIPTVPTIKTVPTIPTIIPTVPKLSTKLIVITEENIKTTSTIATTTKKTQSATEDNVEQNINKILYPSDTGSKSTTTNSTSVSGTVSFSSTNKTVSTIGATEQTPTTADNLLVPTVHAVTKILSSTEKQNPTMSGLTSPPVGTEKSKYTTRIFSNGSIATNDGLLIPVEVEYGRLKSDVHENNSIKPVGKEDYLNRDIPENRVSFNDFALFGITVLLALMIVVVILVVNILRKRKVEQGLKAENNHQVAVFSATIYHSAVPEIVEYEYDHPPSSSYRTTSVFRTNEVTEETIPEYQPEPIYDEIPNKVFEPTTSSISPTSIYINTCESTKF</sequence>
<reference evidence="8" key="1">
    <citation type="submission" date="2022-01" db="EMBL/GenBank/DDBJ databases">
        <authorList>
            <person name="King R."/>
        </authorList>
    </citation>
    <scope>NUCLEOTIDE SEQUENCE</scope>
</reference>
<accession>A0A9N9X7F7</accession>
<dbReference type="EMBL" id="OU898276">
    <property type="protein sequence ID" value="CAG9827803.1"/>
    <property type="molecule type" value="Genomic_DNA"/>
</dbReference>
<dbReference type="Gene3D" id="2.170.300.10">
    <property type="entry name" value="Tie2 ligand-binding domain superfamily"/>
    <property type="match status" value="1"/>
</dbReference>
<dbReference type="Proteomes" id="UP001153709">
    <property type="component" value="Chromosome 1"/>
</dbReference>
<evidence type="ECO:0000313" key="8">
    <source>
        <dbReference type="EMBL" id="CAG9827803.1"/>
    </source>
</evidence>
<protein>
    <recommendedName>
        <fullName evidence="7">EMI domain-containing protein</fullName>
    </recommendedName>
</protein>
<proteinExistence type="predicted"/>
<feature type="chain" id="PRO_5040496353" description="EMI domain-containing protein" evidence="6">
    <location>
        <begin position="21"/>
        <end position="547"/>
    </location>
</feature>
<keyword evidence="5" id="KW-1133">Transmembrane helix</keyword>
<feature type="region of interest" description="Disordered" evidence="4">
    <location>
        <begin position="284"/>
        <end position="304"/>
    </location>
</feature>
<keyword evidence="5" id="KW-0472">Membrane</keyword>
<dbReference type="PROSITE" id="PS51041">
    <property type="entry name" value="EMI"/>
    <property type="match status" value="1"/>
</dbReference>
<keyword evidence="2 6" id="KW-0732">Signal</keyword>
<dbReference type="PANTHER" id="PTHR24043">
    <property type="entry name" value="SCAVENGER RECEPTOR CLASS F"/>
    <property type="match status" value="1"/>
</dbReference>
<keyword evidence="5" id="KW-0812">Transmembrane</keyword>
<dbReference type="GO" id="GO:0005044">
    <property type="term" value="F:scavenger receptor activity"/>
    <property type="evidence" value="ECO:0007669"/>
    <property type="project" value="InterPro"/>
</dbReference>
<evidence type="ECO:0000256" key="6">
    <source>
        <dbReference type="SAM" id="SignalP"/>
    </source>
</evidence>
<evidence type="ECO:0000256" key="2">
    <source>
        <dbReference type="ARBA" id="ARBA00022729"/>
    </source>
</evidence>
<feature type="signal peptide" evidence="6">
    <location>
        <begin position="1"/>
        <end position="20"/>
    </location>
</feature>
<dbReference type="PANTHER" id="PTHR24043:SF8">
    <property type="entry name" value="EGF-LIKE DOMAIN-CONTAINING PROTEIN"/>
    <property type="match status" value="1"/>
</dbReference>
<feature type="transmembrane region" description="Helical" evidence="5">
    <location>
        <begin position="424"/>
        <end position="447"/>
    </location>
</feature>
<evidence type="ECO:0000259" key="7">
    <source>
        <dbReference type="PROSITE" id="PS51041"/>
    </source>
</evidence>
<gene>
    <name evidence="8" type="ORF">DIABBA_LOCUS1776</name>
</gene>
<dbReference type="OrthoDB" id="192253at2759"/>
<evidence type="ECO:0000256" key="5">
    <source>
        <dbReference type="SAM" id="Phobius"/>
    </source>
</evidence>
<evidence type="ECO:0000256" key="1">
    <source>
        <dbReference type="ARBA" id="ARBA00022536"/>
    </source>
</evidence>
<evidence type="ECO:0000256" key="4">
    <source>
        <dbReference type="SAM" id="MobiDB-lite"/>
    </source>
</evidence>
<feature type="domain" description="EMI" evidence="7">
    <location>
        <begin position="24"/>
        <end position="99"/>
    </location>
</feature>
<evidence type="ECO:0000256" key="3">
    <source>
        <dbReference type="ARBA" id="ARBA00023157"/>
    </source>
</evidence>
<dbReference type="AlphaFoldDB" id="A0A9N9X7F7"/>
<name>A0A9N9X7F7_DIABA</name>
<keyword evidence="1" id="KW-0245">EGF-like domain</keyword>
<evidence type="ECO:0000313" key="9">
    <source>
        <dbReference type="Proteomes" id="UP001153709"/>
    </source>
</evidence>